<dbReference type="PANTHER" id="PTHR43353:SF5">
    <property type="entry name" value="SUCCINATE-SEMIALDEHYDE DEHYDROGENASE, MITOCHONDRIAL"/>
    <property type="match status" value="1"/>
</dbReference>
<dbReference type="FunFam" id="3.40.309.10:FF:000004">
    <property type="entry name" value="Succinate-semialdehyde dehydrogenase I"/>
    <property type="match status" value="1"/>
</dbReference>
<evidence type="ECO:0000256" key="5">
    <source>
        <dbReference type="RuleBase" id="RU003345"/>
    </source>
</evidence>
<dbReference type="InterPro" id="IPR010102">
    <property type="entry name" value="Succ_semiAld_DH"/>
</dbReference>
<protein>
    <submittedName>
        <fullName evidence="7">Succinate semialdehyde dehydrogenase</fullName>
    </submittedName>
</protein>
<evidence type="ECO:0000256" key="4">
    <source>
        <dbReference type="PROSITE-ProRule" id="PRU10007"/>
    </source>
</evidence>
<dbReference type="InterPro" id="IPR015590">
    <property type="entry name" value="Aldehyde_DH_dom"/>
</dbReference>
<organism evidence="7 8">
    <name type="scientific">Nitrospirillum amazonense</name>
    <dbReference type="NCBI Taxonomy" id="28077"/>
    <lineage>
        <taxon>Bacteria</taxon>
        <taxon>Pseudomonadati</taxon>
        <taxon>Pseudomonadota</taxon>
        <taxon>Alphaproteobacteria</taxon>
        <taxon>Rhodospirillales</taxon>
        <taxon>Azospirillaceae</taxon>
        <taxon>Nitrospirillum</taxon>
    </lineage>
</organism>
<dbReference type="Gene3D" id="3.40.309.10">
    <property type="entry name" value="Aldehyde Dehydrogenase, Chain A, domain 2"/>
    <property type="match status" value="1"/>
</dbReference>
<dbReference type="CDD" id="cd07103">
    <property type="entry name" value="ALDH_F5_SSADH_GabD"/>
    <property type="match status" value="1"/>
</dbReference>
<feature type="domain" description="Aldehyde dehydrogenase" evidence="6">
    <location>
        <begin position="22"/>
        <end position="480"/>
    </location>
</feature>
<dbReference type="FunFam" id="3.40.605.10:FF:000026">
    <property type="entry name" value="Aldehyde dehydrogenase, putative"/>
    <property type="match status" value="1"/>
</dbReference>
<evidence type="ECO:0000259" key="6">
    <source>
        <dbReference type="Pfam" id="PF00171"/>
    </source>
</evidence>
<dbReference type="InterPro" id="IPR016163">
    <property type="entry name" value="Ald_DH_C"/>
</dbReference>
<reference evidence="7 8" key="1">
    <citation type="submission" date="2019-06" db="EMBL/GenBank/DDBJ databases">
        <title>Genomic Encyclopedia of Type Strains, Phase IV (KMG-V): Genome sequencing to study the core and pangenomes of soil and plant-associated prokaryotes.</title>
        <authorList>
            <person name="Whitman W."/>
        </authorList>
    </citation>
    <scope>NUCLEOTIDE SEQUENCE [LARGE SCALE GENOMIC DNA]</scope>
    <source>
        <strain evidence="7 8">BR 12005</strain>
    </source>
</reference>
<evidence type="ECO:0000313" key="8">
    <source>
        <dbReference type="Proteomes" id="UP000320516"/>
    </source>
</evidence>
<dbReference type="GO" id="GO:0004777">
    <property type="term" value="F:succinate-semialdehyde dehydrogenase (NAD+) activity"/>
    <property type="evidence" value="ECO:0007669"/>
    <property type="project" value="TreeGrafter"/>
</dbReference>
<dbReference type="InterPro" id="IPR016160">
    <property type="entry name" value="Ald_DH_CS_CYS"/>
</dbReference>
<dbReference type="EMBL" id="VITV01000014">
    <property type="protein sequence ID" value="TWB67594.1"/>
    <property type="molecule type" value="Genomic_DNA"/>
</dbReference>
<dbReference type="Gene3D" id="3.40.605.10">
    <property type="entry name" value="Aldehyde Dehydrogenase, Chain A, domain 1"/>
    <property type="match status" value="1"/>
</dbReference>
<dbReference type="FunFam" id="3.40.605.10:FF:000005">
    <property type="entry name" value="Succinate-semialdehyde dehydrogenase I"/>
    <property type="match status" value="1"/>
</dbReference>
<sequence length="492" mass="51886">MTMLDLKDPALLPGLAFIGGAWRPSSTDRTITVTDPATGRPLGTAPDCNEDDTRAAIDAAAAAHGPWRARTAGQRCDILARWHALILEHVDDLARIMTAEQGKPLAEAAGEVRYAASFVRWFAEEGRRVQGYEVPAPEADRRILVRKEAVGVCAIITPWNFPAAMITRKCAPALAAGCTVVIKPSDLTPFTALALAVLAERAGVPAGVLNVVTGMPDAIGRELTANPLVRKLSFTGSTRVGALLMRQCADTVKRLSLELGGNAPLIVFDDADLDQAVAGAMAAKFRNAGQTCVCPNRILVQAGIHDAFAERLGRAVTALRVGPGMAAGTTIGPLINAAAVRKVRDHVEDALAHGARVAAQADNDGDISRFAAPVVLTGATPDMRLAHEETFGPVAPLFRFHGEDEAVALANATPYGLASYFYTNDLHRAFRVSERLEAGMVALNTGSIAMEMSPFGGVKQSGLGREGGQAGIEEYLEHKAFHIGGLKLGALS</sequence>
<dbReference type="InterPro" id="IPR029510">
    <property type="entry name" value="Ald_DH_CS_GLU"/>
</dbReference>
<gene>
    <name evidence="7" type="ORF">FBZ87_11423</name>
</gene>
<keyword evidence="3" id="KW-0558">Oxidation</keyword>
<name>A0A560JE41_9PROT</name>
<dbReference type="SUPFAM" id="SSF53720">
    <property type="entry name" value="ALDH-like"/>
    <property type="match status" value="1"/>
</dbReference>
<feature type="active site" evidence="4">
    <location>
        <position position="258"/>
    </location>
</feature>
<dbReference type="InterPro" id="IPR016161">
    <property type="entry name" value="Ald_DH/histidinol_DH"/>
</dbReference>
<evidence type="ECO:0000256" key="3">
    <source>
        <dbReference type="ARBA" id="ARBA00023097"/>
    </source>
</evidence>
<dbReference type="Proteomes" id="UP000320516">
    <property type="component" value="Unassembled WGS sequence"/>
</dbReference>
<evidence type="ECO:0000313" key="7">
    <source>
        <dbReference type="EMBL" id="TWB67594.1"/>
    </source>
</evidence>
<proteinExistence type="inferred from homology"/>
<dbReference type="InterPro" id="IPR050740">
    <property type="entry name" value="Aldehyde_DH_Superfamily"/>
</dbReference>
<dbReference type="InterPro" id="IPR016162">
    <property type="entry name" value="Ald_DH_N"/>
</dbReference>
<evidence type="ECO:0000256" key="2">
    <source>
        <dbReference type="ARBA" id="ARBA00023002"/>
    </source>
</evidence>
<dbReference type="AlphaFoldDB" id="A0A560JE41"/>
<comment type="caution">
    <text evidence="7">The sequence shown here is derived from an EMBL/GenBank/DDBJ whole genome shotgun (WGS) entry which is preliminary data.</text>
</comment>
<dbReference type="NCBIfam" id="TIGR01780">
    <property type="entry name" value="SSADH"/>
    <property type="match status" value="1"/>
</dbReference>
<keyword evidence="2 5" id="KW-0560">Oxidoreductase</keyword>
<dbReference type="PANTHER" id="PTHR43353">
    <property type="entry name" value="SUCCINATE-SEMIALDEHYDE DEHYDROGENASE, MITOCHONDRIAL"/>
    <property type="match status" value="1"/>
</dbReference>
<dbReference type="PROSITE" id="PS00070">
    <property type="entry name" value="ALDEHYDE_DEHYDR_CYS"/>
    <property type="match status" value="1"/>
</dbReference>
<evidence type="ECO:0000256" key="1">
    <source>
        <dbReference type="ARBA" id="ARBA00009986"/>
    </source>
</evidence>
<dbReference type="PROSITE" id="PS00687">
    <property type="entry name" value="ALDEHYDE_DEHYDR_GLU"/>
    <property type="match status" value="1"/>
</dbReference>
<comment type="similarity">
    <text evidence="1 5">Belongs to the aldehyde dehydrogenase family.</text>
</comment>
<accession>A0A560JE41</accession>
<dbReference type="GO" id="GO:0009450">
    <property type="term" value="P:gamma-aminobutyric acid catabolic process"/>
    <property type="evidence" value="ECO:0007669"/>
    <property type="project" value="InterPro"/>
</dbReference>
<dbReference type="Pfam" id="PF00171">
    <property type="entry name" value="Aldedh"/>
    <property type="match status" value="1"/>
</dbReference>